<sequence length="558" mass="62432">MEMRAIEDIAIGQDLTPHLPPLAVALHDYALTSHCAACFSTLPPPPPPFSPFTPTSPQNPRHVPTLLYCSPRCSFSDSSSAEPHLLSLFLQSPPSTWHDSSDLRLALRLLYIFQNTEGFHRNDAVLERIAGLMTNRERLIFGENNEDQFHVLERIREGAKMIAKAKKTCDVIVEFEQDFELEEMVLCLVLTNAVEVQDKSGCSIGIGVYDTTFSWINHSCSPNACYRFLFGPECDEQPSLKINSAAKTSVSGNGSGMNMMMEDDLHFPVLGRNCYGPRVVARTIKDVKKGEEVTIAYTDLLQPKLENLLIHGHLSNEAKAHQKLKLHPFHHLSLNAYTTLASAYKVQASDLLALNHDIEGYKHEAFNMFKTSVAYSLLLAGAAHHLFMFESALVASVANFWIMLGNLCLVLLRIHSWLGSPESHCAKYVVKKGSLLLEDEDYGDEVKSNLVLLSEHCLRYIQVGMQLSCQWRSMGYSLVDINFEQGVVAVDCGAFKWEIIPVRVIRHSSLSILIPALCTVYNIMIGDALQTQVDAHVGLWKEIIQQIIRAVKYELGLY</sequence>
<dbReference type="PANTHER" id="PTHR47780:SF1">
    <property type="entry name" value="PROTEIN SET DOMAIN GROUP 41"/>
    <property type="match status" value="1"/>
</dbReference>
<gene>
    <name evidence="2" type="ORF">BUALT_Bualt01G0024500</name>
</gene>
<feature type="domain" description="SET" evidence="1">
    <location>
        <begin position="204"/>
        <end position="297"/>
    </location>
</feature>
<proteinExistence type="predicted"/>
<reference evidence="2" key="1">
    <citation type="submission" date="2019-10" db="EMBL/GenBank/DDBJ databases">
        <authorList>
            <person name="Zhang R."/>
            <person name="Pan Y."/>
            <person name="Wang J."/>
            <person name="Ma R."/>
            <person name="Yu S."/>
        </authorList>
    </citation>
    <scope>NUCLEOTIDE SEQUENCE</scope>
    <source>
        <strain evidence="2">LA-IB0</strain>
        <tissue evidence="2">Leaf</tissue>
    </source>
</reference>
<accession>A0AAV6Y3Y4</accession>
<dbReference type="InterPro" id="IPR046341">
    <property type="entry name" value="SET_dom_sf"/>
</dbReference>
<evidence type="ECO:0000313" key="2">
    <source>
        <dbReference type="EMBL" id="KAG8389876.1"/>
    </source>
</evidence>
<keyword evidence="3" id="KW-1185">Reference proteome</keyword>
<dbReference type="Proteomes" id="UP000826271">
    <property type="component" value="Unassembled WGS sequence"/>
</dbReference>
<evidence type="ECO:0000313" key="3">
    <source>
        <dbReference type="Proteomes" id="UP000826271"/>
    </source>
</evidence>
<dbReference type="InterPro" id="IPR001214">
    <property type="entry name" value="SET_dom"/>
</dbReference>
<dbReference type="SUPFAM" id="SSF82199">
    <property type="entry name" value="SET domain"/>
    <property type="match status" value="2"/>
</dbReference>
<dbReference type="EMBL" id="WHWC01000001">
    <property type="protein sequence ID" value="KAG8389876.1"/>
    <property type="molecule type" value="Genomic_DNA"/>
</dbReference>
<dbReference type="Gene3D" id="2.170.270.10">
    <property type="entry name" value="SET domain"/>
    <property type="match status" value="1"/>
</dbReference>
<dbReference type="PANTHER" id="PTHR47780">
    <property type="entry name" value="PROTEIN SET DOMAIN GROUP 41"/>
    <property type="match status" value="1"/>
</dbReference>
<evidence type="ECO:0000259" key="1">
    <source>
        <dbReference type="Pfam" id="PF00856"/>
    </source>
</evidence>
<name>A0AAV6Y3Y4_9LAMI</name>
<protein>
    <recommendedName>
        <fullName evidence="1">SET domain-containing protein</fullName>
    </recommendedName>
</protein>
<comment type="caution">
    <text evidence="2">The sequence shown here is derived from an EMBL/GenBank/DDBJ whole genome shotgun (WGS) entry which is preliminary data.</text>
</comment>
<dbReference type="Pfam" id="PF00856">
    <property type="entry name" value="SET"/>
    <property type="match status" value="1"/>
</dbReference>
<organism evidence="2 3">
    <name type="scientific">Buddleja alternifolia</name>
    <dbReference type="NCBI Taxonomy" id="168488"/>
    <lineage>
        <taxon>Eukaryota</taxon>
        <taxon>Viridiplantae</taxon>
        <taxon>Streptophyta</taxon>
        <taxon>Embryophyta</taxon>
        <taxon>Tracheophyta</taxon>
        <taxon>Spermatophyta</taxon>
        <taxon>Magnoliopsida</taxon>
        <taxon>eudicotyledons</taxon>
        <taxon>Gunneridae</taxon>
        <taxon>Pentapetalae</taxon>
        <taxon>asterids</taxon>
        <taxon>lamiids</taxon>
        <taxon>Lamiales</taxon>
        <taxon>Scrophulariaceae</taxon>
        <taxon>Buddlejeae</taxon>
        <taxon>Buddleja</taxon>
    </lineage>
</organism>
<dbReference type="AlphaFoldDB" id="A0AAV6Y3Y4"/>